<evidence type="ECO:0000313" key="2">
    <source>
        <dbReference type="EMBL" id="KAK3401424.1"/>
    </source>
</evidence>
<reference evidence="2" key="1">
    <citation type="journal article" date="2023" name="Mol. Phylogenet. Evol.">
        <title>Genome-scale phylogeny and comparative genomics of the fungal order Sordariales.</title>
        <authorList>
            <person name="Hensen N."/>
            <person name="Bonometti L."/>
            <person name="Westerberg I."/>
            <person name="Brannstrom I.O."/>
            <person name="Guillou S."/>
            <person name="Cros-Aarteil S."/>
            <person name="Calhoun S."/>
            <person name="Haridas S."/>
            <person name="Kuo A."/>
            <person name="Mondo S."/>
            <person name="Pangilinan J."/>
            <person name="Riley R."/>
            <person name="LaButti K."/>
            <person name="Andreopoulos B."/>
            <person name="Lipzen A."/>
            <person name="Chen C."/>
            <person name="Yan M."/>
            <person name="Daum C."/>
            <person name="Ng V."/>
            <person name="Clum A."/>
            <person name="Steindorff A."/>
            <person name="Ohm R.A."/>
            <person name="Martin F."/>
            <person name="Silar P."/>
            <person name="Natvig D.O."/>
            <person name="Lalanne C."/>
            <person name="Gautier V."/>
            <person name="Ament-Velasquez S.L."/>
            <person name="Kruys A."/>
            <person name="Hutchinson M.I."/>
            <person name="Powell A.J."/>
            <person name="Barry K."/>
            <person name="Miller A.N."/>
            <person name="Grigoriev I.V."/>
            <person name="Debuchy R."/>
            <person name="Gladieux P."/>
            <person name="Hiltunen Thoren M."/>
            <person name="Johannesson H."/>
        </authorList>
    </citation>
    <scope>NUCLEOTIDE SEQUENCE</scope>
    <source>
        <strain evidence="2">FGSC 1904</strain>
    </source>
</reference>
<dbReference type="AlphaFoldDB" id="A0AAE0UFF3"/>
<protein>
    <submittedName>
        <fullName evidence="2">Uncharacterized protein</fullName>
    </submittedName>
</protein>
<sequence>MPSRKVRARQSSQNTRGAEGNVDTLARSIRRNPEKYDLMILLCTPALTATMNIAPRDDPEQIKQAIATAESLQDRYERPFNPSLAFYVAASCSEFDLKAAYSVAFRGSAAGSTCDSEVHQMCWYQPLASDRHAAIKLAIAQALSIAETRLRTFSDGPHGAGMNTAKVAIFTDSRIALHHLIKDRIDGPRRGLHTRLRSLVLRQLEELGEIPRMLVEVEFYWIPANSDVILIREAKGLAWECRRKRQNDYYIEGQPSSEQNVSLPESISRDVRSDLQCERHRIKKERKKKERRMERRMEI</sequence>
<dbReference type="EMBL" id="JAUTDP010000002">
    <property type="protein sequence ID" value="KAK3401424.1"/>
    <property type="molecule type" value="Genomic_DNA"/>
</dbReference>
<dbReference type="GO" id="GO:0003676">
    <property type="term" value="F:nucleic acid binding"/>
    <property type="evidence" value="ECO:0007669"/>
    <property type="project" value="InterPro"/>
</dbReference>
<feature type="region of interest" description="Disordered" evidence="1">
    <location>
        <begin position="1"/>
        <end position="22"/>
    </location>
</feature>
<keyword evidence="3" id="KW-1185">Reference proteome</keyword>
<dbReference type="Proteomes" id="UP001281003">
    <property type="component" value="Unassembled WGS sequence"/>
</dbReference>
<name>A0AAE0UFF3_SORBR</name>
<dbReference type="Gene3D" id="3.30.420.10">
    <property type="entry name" value="Ribonuclease H-like superfamily/Ribonuclease H"/>
    <property type="match status" value="1"/>
</dbReference>
<proteinExistence type="predicted"/>
<dbReference type="InterPro" id="IPR036397">
    <property type="entry name" value="RNaseH_sf"/>
</dbReference>
<organism evidence="2 3">
    <name type="scientific">Sordaria brevicollis</name>
    <dbReference type="NCBI Taxonomy" id="83679"/>
    <lineage>
        <taxon>Eukaryota</taxon>
        <taxon>Fungi</taxon>
        <taxon>Dikarya</taxon>
        <taxon>Ascomycota</taxon>
        <taxon>Pezizomycotina</taxon>
        <taxon>Sordariomycetes</taxon>
        <taxon>Sordariomycetidae</taxon>
        <taxon>Sordariales</taxon>
        <taxon>Sordariaceae</taxon>
        <taxon>Sordaria</taxon>
    </lineage>
</organism>
<accession>A0AAE0UFF3</accession>
<evidence type="ECO:0000256" key="1">
    <source>
        <dbReference type="SAM" id="MobiDB-lite"/>
    </source>
</evidence>
<gene>
    <name evidence="2" type="ORF">B0T20DRAFT_492076</name>
</gene>
<evidence type="ECO:0000313" key="3">
    <source>
        <dbReference type="Proteomes" id="UP001281003"/>
    </source>
</evidence>
<comment type="caution">
    <text evidence="2">The sequence shown here is derived from an EMBL/GenBank/DDBJ whole genome shotgun (WGS) entry which is preliminary data.</text>
</comment>
<reference evidence="2" key="2">
    <citation type="submission" date="2023-07" db="EMBL/GenBank/DDBJ databases">
        <authorList>
            <consortium name="Lawrence Berkeley National Laboratory"/>
            <person name="Haridas S."/>
            <person name="Hensen N."/>
            <person name="Bonometti L."/>
            <person name="Westerberg I."/>
            <person name="Brannstrom I.O."/>
            <person name="Guillou S."/>
            <person name="Cros-Aarteil S."/>
            <person name="Calhoun S."/>
            <person name="Kuo A."/>
            <person name="Mondo S."/>
            <person name="Pangilinan J."/>
            <person name="Riley R."/>
            <person name="LaButti K."/>
            <person name="Andreopoulos B."/>
            <person name="Lipzen A."/>
            <person name="Chen C."/>
            <person name="Yanf M."/>
            <person name="Daum C."/>
            <person name="Ng V."/>
            <person name="Clum A."/>
            <person name="Steindorff A."/>
            <person name="Ohm R."/>
            <person name="Martin F."/>
            <person name="Silar P."/>
            <person name="Natvig D."/>
            <person name="Lalanne C."/>
            <person name="Gautier V."/>
            <person name="Ament-velasquez S.L."/>
            <person name="Kruys A."/>
            <person name="Hutchinson M.I."/>
            <person name="Powell A.J."/>
            <person name="Barry K."/>
            <person name="Miller A.N."/>
            <person name="Grigoriev I.V."/>
            <person name="Debuchy R."/>
            <person name="Gladieux P."/>
            <person name="Thoren M.H."/>
            <person name="Johannesson H."/>
        </authorList>
    </citation>
    <scope>NUCLEOTIDE SEQUENCE</scope>
    <source>
        <strain evidence="2">FGSC 1904</strain>
    </source>
</reference>